<feature type="domain" description="EamA" evidence="8">
    <location>
        <begin position="150"/>
        <end position="279"/>
    </location>
</feature>
<keyword evidence="10" id="KW-1185">Reference proteome</keyword>
<feature type="transmembrane region" description="Helical" evidence="7">
    <location>
        <begin position="98"/>
        <end position="116"/>
    </location>
</feature>
<evidence type="ECO:0000259" key="8">
    <source>
        <dbReference type="Pfam" id="PF00892"/>
    </source>
</evidence>
<evidence type="ECO:0000256" key="7">
    <source>
        <dbReference type="SAM" id="Phobius"/>
    </source>
</evidence>
<feature type="transmembrane region" description="Helical" evidence="7">
    <location>
        <begin position="239"/>
        <end position="259"/>
    </location>
</feature>
<feature type="transmembrane region" description="Helical" evidence="7">
    <location>
        <begin position="34"/>
        <end position="60"/>
    </location>
</feature>
<feature type="transmembrane region" description="Helical" evidence="7">
    <location>
        <begin position="265"/>
        <end position="282"/>
    </location>
</feature>
<accession>A0A917X861</accession>
<gene>
    <name evidence="9" type="ORF">GCM10007977_108160</name>
</gene>
<dbReference type="GO" id="GO:0005886">
    <property type="term" value="C:plasma membrane"/>
    <property type="evidence" value="ECO:0007669"/>
    <property type="project" value="UniProtKB-SubCell"/>
</dbReference>
<organism evidence="9 10">
    <name type="scientific">Dactylosporangium sucinum</name>
    <dbReference type="NCBI Taxonomy" id="1424081"/>
    <lineage>
        <taxon>Bacteria</taxon>
        <taxon>Bacillati</taxon>
        <taxon>Actinomycetota</taxon>
        <taxon>Actinomycetes</taxon>
        <taxon>Micromonosporales</taxon>
        <taxon>Micromonosporaceae</taxon>
        <taxon>Dactylosporangium</taxon>
    </lineage>
</organism>
<dbReference type="Proteomes" id="UP000642070">
    <property type="component" value="Unassembled WGS sequence"/>
</dbReference>
<dbReference type="RefSeq" id="WP_190257943.1">
    <property type="nucleotide sequence ID" value="NZ_BMPI01000119.1"/>
</dbReference>
<evidence type="ECO:0000256" key="4">
    <source>
        <dbReference type="ARBA" id="ARBA00022692"/>
    </source>
</evidence>
<dbReference type="InterPro" id="IPR051258">
    <property type="entry name" value="Diverse_Substrate_Transporter"/>
</dbReference>
<dbReference type="PANTHER" id="PTHR42920:SF5">
    <property type="entry name" value="EAMA DOMAIN-CONTAINING PROTEIN"/>
    <property type="match status" value="1"/>
</dbReference>
<sequence length="289" mass="28859">MADTIALEAPRDKGVGLVLASQTSVHSGAAVATLLFPLAGPAGVVAVRLVIGAALLLAACRPKLRGYRGRDWALIAGFGFVLALMNLLYYLAIERMPIGPVVTLEVLGPLTLSVLAGKGAARWLWALLALAGVALLGFGGLHGDGFDLIAAGLALAAGACWAGYILFSARTGSRFPKQDGIALALTVSALVALPLGVFGAGAALLDPVILGLGAAVAVLSSVLPYTLELAALRRLPTGTFAVLMSLGPAIAALTAFAIAGQALSVAEIVAIVLVVAASAGAVRSRAAAG</sequence>
<feature type="transmembrane region" description="Helical" evidence="7">
    <location>
        <begin position="181"/>
        <end position="202"/>
    </location>
</feature>
<feature type="transmembrane region" description="Helical" evidence="7">
    <location>
        <begin position="123"/>
        <end position="142"/>
    </location>
</feature>
<reference evidence="9" key="2">
    <citation type="submission" date="2020-09" db="EMBL/GenBank/DDBJ databases">
        <authorList>
            <person name="Sun Q."/>
            <person name="Ohkuma M."/>
        </authorList>
    </citation>
    <scope>NUCLEOTIDE SEQUENCE</scope>
    <source>
        <strain evidence="9">JCM 19831</strain>
    </source>
</reference>
<feature type="transmembrane region" description="Helical" evidence="7">
    <location>
        <begin position="208"/>
        <end position="227"/>
    </location>
</feature>
<evidence type="ECO:0000313" key="9">
    <source>
        <dbReference type="EMBL" id="GGM88509.1"/>
    </source>
</evidence>
<dbReference type="PANTHER" id="PTHR42920">
    <property type="entry name" value="OS03G0707200 PROTEIN-RELATED"/>
    <property type="match status" value="1"/>
</dbReference>
<keyword evidence="3" id="KW-1003">Cell membrane</keyword>
<evidence type="ECO:0000256" key="5">
    <source>
        <dbReference type="ARBA" id="ARBA00022989"/>
    </source>
</evidence>
<evidence type="ECO:0000313" key="10">
    <source>
        <dbReference type="Proteomes" id="UP000642070"/>
    </source>
</evidence>
<comment type="subcellular location">
    <subcellularLocation>
        <location evidence="1">Cell membrane</location>
        <topology evidence="1">Multi-pass membrane protein</topology>
    </subcellularLocation>
</comment>
<proteinExistence type="inferred from homology"/>
<protein>
    <submittedName>
        <fullName evidence="9">Membrane protein</fullName>
    </submittedName>
</protein>
<name>A0A917X861_9ACTN</name>
<dbReference type="InterPro" id="IPR037185">
    <property type="entry name" value="EmrE-like"/>
</dbReference>
<evidence type="ECO:0000256" key="1">
    <source>
        <dbReference type="ARBA" id="ARBA00004651"/>
    </source>
</evidence>
<dbReference type="InterPro" id="IPR000620">
    <property type="entry name" value="EamA_dom"/>
</dbReference>
<feature type="transmembrane region" description="Helical" evidence="7">
    <location>
        <begin position="72"/>
        <end position="92"/>
    </location>
</feature>
<evidence type="ECO:0000256" key="3">
    <source>
        <dbReference type="ARBA" id="ARBA00022475"/>
    </source>
</evidence>
<dbReference type="AlphaFoldDB" id="A0A917X861"/>
<dbReference type="Pfam" id="PF00892">
    <property type="entry name" value="EamA"/>
    <property type="match status" value="1"/>
</dbReference>
<reference evidence="9" key="1">
    <citation type="journal article" date="2014" name="Int. J. Syst. Evol. Microbiol.">
        <title>Complete genome sequence of Corynebacterium casei LMG S-19264T (=DSM 44701T), isolated from a smear-ripened cheese.</title>
        <authorList>
            <consortium name="US DOE Joint Genome Institute (JGI-PGF)"/>
            <person name="Walter F."/>
            <person name="Albersmeier A."/>
            <person name="Kalinowski J."/>
            <person name="Ruckert C."/>
        </authorList>
    </citation>
    <scope>NUCLEOTIDE SEQUENCE</scope>
    <source>
        <strain evidence="9">JCM 19831</strain>
    </source>
</reference>
<comment type="caution">
    <text evidence="9">The sequence shown here is derived from an EMBL/GenBank/DDBJ whole genome shotgun (WGS) entry which is preliminary data.</text>
</comment>
<keyword evidence="4 7" id="KW-0812">Transmembrane</keyword>
<evidence type="ECO:0000256" key="6">
    <source>
        <dbReference type="ARBA" id="ARBA00023136"/>
    </source>
</evidence>
<keyword evidence="6 7" id="KW-0472">Membrane</keyword>
<evidence type="ECO:0000256" key="2">
    <source>
        <dbReference type="ARBA" id="ARBA00007362"/>
    </source>
</evidence>
<dbReference type="SUPFAM" id="SSF103481">
    <property type="entry name" value="Multidrug resistance efflux transporter EmrE"/>
    <property type="match status" value="2"/>
</dbReference>
<feature type="transmembrane region" description="Helical" evidence="7">
    <location>
        <begin position="148"/>
        <end position="169"/>
    </location>
</feature>
<dbReference type="EMBL" id="BMPI01000119">
    <property type="protein sequence ID" value="GGM88509.1"/>
    <property type="molecule type" value="Genomic_DNA"/>
</dbReference>
<keyword evidence="5 7" id="KW-1133">Transmembrane helix</keyword>
<comment type="similarity">
    <text evidence="2">Belongs to the EamA transporter family.</text>
</comment>